<dbReference type="SMART" id="SM00368">
    <property type="entry name" value="LRR_RI"/>
    <property type="match status" value="3"/>
</dbReference>
<evidence type="ECO:0000313" key="4">
    <source>
        <dbReference type="Proteomes" id="UP001530315"/>
    </source>
</evidence>
<sequence length="463" mass="51243">MEQNTQMPPEDTTHAPDNDEDEAVSPANFEATDKQLAQEIATEESHSVPAVPYTVWYRGFDDCSKAYATSSSTSEATANSRPFAGLAYRLRRVFSPRSTDMQQLLVKLQTQFQTLEVDQKKYCRMRDGPKWNTSEPNTAAIEGEDLHDPKHPLNNPKLITEVHFVGRKAMDPCIVELSALLKDQDHFGSITELWLNNNLISDDGAAAIASFLESPTCALVELWLGDNRIGPTGTVFIAAALSNNTKLKCLGLYLNPIGNGGASTLAQMLRKNHTLTTLDIHGCGSRGKGDEVLEGYGCKAIKSKDGTEYVATAVAPRGEDDEGLVTDQRLLDAIQTFVAFNRIDPTREQAIRGFVTRGQQNQIRVSEFLSELSSKLPKEKLSDSEKKTWKNCEWERLYMELEGARAAKAALLQSELDEGESLAGTFPPETEENLIDRHLDDEIVCTDSRSWRDLKLGITGSVK</sequence>
<name>A0ABD3NNS9_9STRA</name>
<dbReference type="Gene3D" id="3.80.10.10">
    <property type="entry name" value="Ribonuclease Inhibitor"/>
    <property type="match status" value="1"/>
</dbReference>
<protein>
    <recommendedName>
        <fullName evidence="5">RNI-like protein</fullName>
    </recommendedName>
</protein>
<dbReference type="EMBL" id="JALLAZ020001280">
    <property type="protein sequence ID" value="KAL3777549.1"/>
    <property type="molecule type" value="Genomic_DNA"/>
</dbReference>
<organism evidence="3 4">
    <name type="scientific">Stephanodiscus triporus</name>
    <dbReference type="NCBI Taxonomy" id="2934178"/>
    <lineage>
        <taxon>Eukaryota</taxon>
        <taxon>Sar</taxon>
        <taxon>Stramenopiles</taxon>
        <taxon>Ochrophyta</taxon>
        <taxon>Bacillariophyta</taxon>
        <taxon>Coscinodiscophyceae</taxon>
        <taxon>Thalassiosirophycidae</taxon>
        <taxon>Stephanodiscales</taxon>
        <taxon>Stephanodiscaceae</taxon>
        <taxon>Stephanodiscus</taxon>
    </lineage>
</organism>
<dbReference type="InterPro" id="IPR032675">
    <property type="entry name" value="LRR_dom_sf"/>
</dbReference>
<evidence type="ECO:0000256" key="2">
    <source>
        <dbReference type="SAM" id="MobiDB-lite"/>
    </source>
</evidence>
<dbReference type="InterPro" id="IPR001611">
    <property type="entry name" value="Leu-rich_rpt"/>
</dbReference>
<dbReference type="PANTHER" id="PTHR24111:SF0">
    <property type="entry name" value="LEUCINE-RICH REPEAT-CONTAINING PROTEIN"/>
    <property type="match status" value="1"/>
</dbReference>
<feature type="region of interest" description="Disordered" evidence="2">
    <location>
        <begin position="1"/>
        <end position="32"/>
    </location>
</feature>
<evidence type="ECO:0008006" key="5">
    <source>
        <dbReference type="Google" id="ProtNLM"/>
    </source>
</evidence>
<proteinExistence type="predicted"/>
<evidence type="ECO:0000313" key="3">
    <source>
        <dbReference type="EMBL" id="KAL3777549.1"/>
    </source>
</evidence>
<dbReference type="AlphaFoldDB" id="A0ABD3NNS9"/>
<accession>A0ABD3NNS9</accession>
<dbReference type="InterPro" id="IPR052201">
    <property type="entry name" value="LRR-containing_regulator"/>
</dbReference>
<gene>
    <name evidence="3" type="ORF">ACHAW5_010807</name>
</gene>
<dbReference type="PANTHER" id="PTHR24111">
    <property type="entry name" value="LEUCINE-RICH REPEAT-CONTAINING PROTEIN 34"/>
    <property type="match status" value="1"/>
</dbReference>
<evidence type="ECO:0000256" key="1">
    <source>
        <dbReference type="ARBA" id="ARBA00022737"/>
    </source>
</evidence>
<keyword evidence="4" id="KW-1185">Reference proteome</keyword>
<dbReference type="Proteomes" id="UP001530315">
    <property type="component" value="Unassembled WGS sequence"/>
</dbReference>
<reference evidence="3 4" key="1">
    <citation type="submission" date="2024-10" db="EMBL/GenBank/DDBJ databases">
        <title>Updated reference genomes for cyclostephanoid diatoms.</title>
        <authorList>
            <person name="Roberts W.R."/>
            <person name="Alverson A.J."/>
        </authorList>
    </citation>
    <scope>NUCLEOTIDE SEQUENCE [LARGE SCALE GENOMIC DNA]</scope>
    <source>
        <strain evidence="3 4">AJA276-08</strain>
    </source>
</reference>
<dbReference type="SUPFAM" id="SSF52047">
    <property type="entry name" value="RNI-like"/>
    <property type="match status" value="1"/>
</dbReference>
<comment type="caution">
    <text evidence="3">The sequence shown here is derived from an EMBL/GenBank/DDBJ whole genome shotgun (WGS) entry which is preliminary data.</text>
</comment>
<keyword evidence="1" id="KW-0677">Repeat</keyword>
<dbReference type="Pfam" id="PF13516">
    <property type="entry name" value="LRR_6"/>
    <property type="match status" value="1"/>
</dbReference>